<reference evidence="17 18" key="1">
    <citation type="submission" date="2024-03" db="EMBL/GenBank/DDBJ databases">
        <authorList>
            <person name="Gkanogiannis A."/>
            <person name="Becerra Lopez-Lavalle L."/>
        </authorList>
    </citation>
    <scope>NUCLEOTIDE SEQUENCE [LARGE SCALE GENOMIC DNA]</scope>
</reference>
<dbReference type="SUPFAM" id="SSF52058">
    <property type="entry name" value="L domain-like"/>
    <property type="match status" value="3"/>
</dbReference>
<keyword evidence="15" id="KW-0732">Signal</keyword>
<evidence type="ECO:0000256" key="2">
    <source>
        <dbReference type="ARBA" id="ARBA00008684"/>
    </source>
</evidence>
<dbReference type="InterPro" id="IPR050647">
    <property type="entry name" value="Plant_LRR-RLKs"/>
</dbReference>
<evidence type="ECO:0000313" key="17">
    <source>
        <dbReference type="EMBL" id="CAK9308635.1"/>
    </source>
</evidence>
<keyword evidence="9 13" id="KW-0067">ATP-binding</keyword>
<dbReference type="SMART" id="SM00369">
    <property type="entry name" value="LRR_TYP"/>
    <property type="match status" value="7"/>
</dbReference>
<dbReference type="InterPro" id="IPR003591">
    <property type="entry name" value="Leu-rich_rpt_typical-subtyp"/>
</dbReference>
<dbReference type="Gene3D" id="3.80.10.10">
    <property type="entry name" value="Ribonuclease Inhibitor"/>
    <property type="match status" value="4"/>
</dbReference>
<dbReference type="PROSITE" id="PS00107">
    <property type="entry name" value="PROTEIN_KINASE_ATP"/>
    <property type="match status" value="1"/>
</dbReference>
<evidence type="ECO:0000256" key="7">
    <source>
        <dbReference type="ARBA" id="ARBA00022741"/>
    </source>
</evidence>
<keyword evidence="7 13" id="KW-0547">Nucleotide-binding</keyword>
<evidence type="ECO:0000259" key="16">
    <source>
        <dbReference type="PROSITE" id="PS50011"/>
    </source>
</evidence>
<dbReference type="Proteomes" id="UP001642487">
    <property type="component" value="Chromosome 1"/>
</dbReference>
<dbReference type="PROSITE" id="PS50011">
    <property type="entry name" value="PROTEIN_KINASE_DOM"/>
    <property type="match status" value="1"/>
</dbReference>
<dbReference type="InterPro" id="IPR011009">
    <property type="entry name" value="Kinase-like_dom_sf"/>
</dbReference>
<dbReference type="Pfam" id="PF00560">
    <property type="entry name" value="LRR_1"/>
    <property type="match status" value="6"/>
</dbReference>
<keyword evidence="4" id="KW-0808">Transferase</keyword>
<evidence type="ECO:0000256" key="6">
    <source>
        <dbReference type="ARBA" id="ARBA00022737"/>
    </source>
</evidence>
<sequence length="1073" mass="119177">MLVILRNLFLPHHFFTIALLLCVKSLLFSSCYSIDEQGRILLEWKNNLTSPTDVLRSWNPEAATPCSWFGVMCNSNGEVVEIVLTLVELEGTLPTNFQALKSLRVLVISETNITGRIPKEFGDYSELNVLDLSRNYLLGKIPEEICRLSKLQDLFLHNNDFEGNLPLKIGNLSSLVNFQISDNNINGEVPKSIGMLKNLYLFKAGGNKFLQGVVPREIGNCSSLTVLGLSDTGIYGPLPSSIGMLQKIQTIHMYRSQLFGPLPEEITNCSELQTLRLYQNGISGQIPRRIGEMKKLSILLLWLNLMEGEIPEEIGNCQELVLFDFSENSLTGTIPKSLGRLPKLEDIQLRINQLTGTIPPEISNISTLVHLEIDNNKLWGEIPFDIGNLKNLRTLLLWENKLTGPIPITLPDCPNLTLIDLSFNQLTGPIPTRIFALKGLTKLLMLSNNLSGIIPPEIGNCTTLSRLRLSKNKLGGTIPSEMGNLRNLELLDMGQNLFVGGFPSSFSTCNKLESLDLRSNRLTSLPNTLPKSLVYFNASNNRLKGQLNPNIGGLMELTKLDLKNNQLSGKIPAEIVSCEKIQFLDLSNNFFSGELPKELGTFASLEIALNLSHNKFSGQIPYEFSGLTKLSILDLSHNNFSGELSFLTDLENLVTLNISYNHFSGKLPNKPFFQKLPESAVIGNKDLIYVSDGGDTPKDNRESSNISREAIHIAVPILISISAVLFFLGFYMLIRTHMARFILFTEGNKWEITLFQKLDFSIDHIIRNLTASNVIGTGSSGAVYRIKTPNGQTMAVKKMWSTDENGAFNTEIETLGSIRHKNIIRLLGWGSNRSLKLLFYDYLPNGNLSSLIHGPEKGEVEWEVRYEVLLGVAHALAYLHHDCIPPIVHGDVKTMNILLGHDFEPYLADFGIAKIVSTKSGNDNSETPSLRPQLAGSFGYMAPEQGSMLRVTEKSDVYSFGVVIMEVLTGRHPLDPTLPGGSNLVQWVQDHFATHRNTADIFDPKLRGRTDPTIHEMIQTLAVALVCASFKADDRPPMKDVVTMLEEIRHVESGRAATDVSMPEMAVVVQSPP</sequence>
<dbReference type="EMBL" id="OZ021735">
    <property type="protein sequence ID" value="CAK9308635.1"/>
    <property type="molecule type" value="Genomic_DNA"/>
</dbReference>
<dbReference type="Pfam" id="PF08263">
    <property type="entry name" value="LRRNT_2"/>
    <property type="match status" value="1"/>
</dbReference>
<dbReference type="Gene3D" id="1.10.510.10">
    <property type="entry name" value="Transferase(Phosphotransferase) domain 1"/>
    <property type="match status" value="1"/>
</dbReference>
<accession>A0ABP0XM68</accession>
<keyword evidence="12" id="KW-0325">Glycoprotein</keyword>
<gene>
    <name evidence="17" type="ORF">CITCOLO1_LOCUS148</name>
</gene>
<evidence type="ECO:0000256" key="4">
    <source>
        <dbReference type="ARBA" id="ARBA00022679"/>
    </source>
</evidence>
<feature type="binding site" evidence="13">
    <location>
        <position position="798"/>
    </location>
    <ligand>
        <name>ATP</name>
        <dbReference type="ChEBI" id="CHEBI:30616"/>
    </ligand>
</feature>
<feature type="signal peptide" evidence="15">
    <location>
        <begin position="1"/>
        <end position="33"/>
    </location>
</feature>
<organism evidence="17 18">
    <name type="scientific">Citrullus colocynthis</name>
    <name type="common">colocynth</name>
    <dbReference type="NCBI Taxonomy" id="252529"/>
    <lineage>
        <taxon>Eukaryota</taxon>
        <taxon>Viridiplantae</taxon>
        <taxon>Streptophyta</taxon>
        <taxon>Embryophyta</taxon>
        <taxon>Tracheophyta</taxon>
        <taxon>Spermatophyta</taxon>
        <taxon>Magnoliopsida</taxon>
        <taxon>eudicotyledons</taxon>
        <taxon>Gunneridae</taxon>
        <taxon>Pentapetalae</taxon>
        <taxon>rosids</taxon>
        <taxon>fabids</taxon>
        <taxon>Cucurbitales</taxon>
        <taxon>Cucurbitaceae</taxon>
        <taxon>Benincaseae</taxon>
        <taxon>Citrullus</taxon>
    </lineage>
</organism>
<keyword evidence="18" id="KW-1185">Reference proteome</keyword>
<keyword evidence="8" id="KW-0418">Kinase</keyword>
<comment type="subcellular location">
    <subcellularLocation>
        <location evidence="1">Membrane</location>
    </subcellularLocation>
</comment>
<evidence type="ECO:0000256" key="15">
    <source>
        <dbReference type="SAM" id="SignalP"/>
    </source>
</evidence>
<proteinExistence type="inferred from homology"/>
<dbReference type="PANTHER" id="PTHR48056:SF43">
    <property type="entry name" value="LRR RECEPTOR-LIKE SERINE_THREONINE-PROTEIN KINASE"/>
    <property type="match status" value="1"/>
</dbReference>
<dbReference type="Pfam" id="PF00069">
    <property type="entry name" value="Pkinase"/>
    <property type="match status" value="1"/>
</dbReference>
<protein>
    <recommendedName>
        <fullName evidence="16">Protein kinase domain-containing protein</fullName>
    </recommendedName>
</protein>
<evidence type="ECO:0000256" key="10">
    <source>
        <dbReference type="ARBA" id="ARBA00022989"/>
    </source>
</evidence>
<keyword evidence="11 14" id="KW-0472">Membrane</keyword>
<dbReference type="Pfam" id="PF13855">
    <property type="entry name" value="LRR_8"/>
    <property type="match status" value="2"/>
</dbReference>
<dbReference type="SMART" id="SM00220">
    <property type="entry name" value="S_TKc"/>
    <property type="match status" value="1"/>
</dbReference>
<evidence type="ECO:0000256" key="8">
    <source>
        <dbReference type="ARBA" id="ARBA00022777"/>
    </source>
</evidence>
<keyword evidence="6" id="KW-0677">Repeat</keyword>
<evidence type="ECO:0000256" key="11">
    <source>
        <dbReference type="ARBA" id="ARBA00023136"/>
    </source>
</evidence>
<dbReference type="InterPro" id="IPR008271">
    <property type="entry name" value="Ser/Thr_kinase_AS"/>
</dbReference>
<evidence type="ECO:0000256" key="5">
    <source>
        <dbReference type="ARBA" id="ARBA00022692"/>
    </source>
</evidence>
<dbReference type="InterPro" id="IPR013210">
    <property type="entry name" value="LRR_N_plant-typ"/>
</dbReference>
<keyword evidence="3" id="KW-0433">Leucine-rich repeat</keyword>
<keyword evidence="10 14" id="KW-1133">Transmembrane helix</keyword>
<evidence type="ECO:0000256" key="14">
    <source>
        <dbReference type="SAM" id="Phobius"/>
    </source>
</evidence>
<evidence type="ECO:0000256" key="1">
    <source>
        <dbReference type="ARBA" id="ARBA00004370"/>
    </source>
</evidence>
<feature type="domain" description="Protein kinase" evidence="16">
    <location>
        <begin position="769"/>
        <end position="1048"/>
    </location>
</feature>
<dbReference type="Gene3D" id="3.30.200.20">
    <property type="entry name" value="Phosphorylase Kinase, domain 1"/>
    <property type="match status" value="1"/>
</dbReference>
<evidence type="ECO:0000256" key="12">
    <source>
        <dbReference type="ARBA" id="ARBA00023180"/>
    </source>
</evidence>
<evidence type="ECO:0000313" key="18">
    <source>
        <dbReference type="Proteomes" id="UP001642487"/>
    </source>
</evidence>
<dbReference type="InterPro" id="IPR032675">
    <property type="entry name" value="LRR_dom_sf"/>
</dbReference>
<evidence type="ECO:0000256" key="13">
    <source>
        <dbReference type="PROSITE-ProRule" id="PRU10141"/>
    </source>
</evidence>
<keyword evidence="5 14" id="KW-0812">Transmembrane</keyword>
<feature type="transmembrane region" description="Helical" evidence="14">
    <location>
        <begin position="710"/>
        <end position="734"/>
    </location>
</feature>
<feature type="chain" id="PRO_5045902033" description="Protein kinase domain-containing protein" evidence="15">
    <location>
        <begin position="34"/>
        <end position="1073"/>
    </location>
</feature>
<dbReference type="PROSITE" id="PS00108">
    <property type="entry name" value="PROTEIN_KINASE_ST"/>
    <property type="match status" value="1"/>
</dbReference>
<dbReference type="InterPro" id="IPR017441">
    <property type="entry name" value="Protein_kinase_ATP_BS"/>
</dbReference>
<dbReference type="SUPFAM" id="SSF56112">
    <property type="entry name" value="Protein kinase-like (PK-like)"/>
    <property type="match status" value="1"/>
</dbReference>
<dbReference type="PANTHER" id="PTHR48056">
    <property type="entry name" value="LRR RECEPTOR-LIKE SERINE/THREONINE-PROTEIN KINASE-RELATED"/>
    <property type="match status" value="1"/>
</dbReference>
<comment type="similarity">
    <text evidence="2">Belongs to the protein kinase superfamily. Ser/Thr protein kinase family.</text>
</comment>
<dbReference type="InterPro" id="IPR000719">
    <property type="entry name" value="Prot_kinase_dom"/>
</dbReference>
<dbReference type="InterPro" id="IPR001611">
    <property type="entry name" value="Leu-rich_rpt"/>
</dbReference>
<name>A0ABP0XM68_9ROSI</name>
<evidence type="ECO:0000256" key="9">
    <source>
        <dbReference type="ARBA" id="ARBA00022840"/>
    </source>
</evidence>
<dbReference type="PROSITE" id="PS51450">
    <property type="entry name" value="LRR"/>
    <property type="match status" value="1"/>
</dbReference>
<evidence type="ECO:0000256" key="3">
    <source>
        <dbReference type="ARBA" id="ARBA00022614"/>
    </source>
</evidence>